<dbReference type="RefSeq" id="WP_008599183.1">
    <property type="nucleotide sequence ID" value="NZ_AMRM01000033.1"/>
</dbReference>
<dbReference type="GO" id="GO:0003700">
    <property type="term" value="F:DNA-binding transcription factor activity"/>
    <property type="evidence" value="ECO:0007669"/>
    <property type="project" value="InterPro"/>
</dbReference>
<dbReference type="Pfam" id="PF14525">
    <property type="entry name" value="AraC_binding_2"/>
    <property type="match status" value="1"/>
</dbReference>
<gene>
    <name evidence="5" type="ORF">NA2_20432</name>
</gene>
<dbReference type="EMBL" id="AMRM01000033">
    <property type="protein sequence ID" value="EKF16951.1"/>
    <property type="molecule type" value="Genomic_DNA"/>
</dbReference>
<evidence type="ECO:0000256" key="1">
    <source>
        <dbReference type="ARBA" id="ARBA00023015"/>
    </source>
</evidence>
<comment type="caution">
    <text evidence="5">The sequence shown here is derived from an EMBL/GenBank/DDBJ whole genome shotgun (WGS) entry which is preliminary data.</text>
</comment>
<dbReference type="PANTHER" id="PTHR46796">
    <property type="entry name" value="HTH-TYPE TRANSCRIPTIONAL ACTIVATOR RHAS-RELATED"/>
    <property type="match status" value="1"/>
</dbReference>
<dbReference type="Gene3D" id="1.10.10.60">
    <property type="entry name" value="Homeodomain-like"/>
    <property type="match status" value="1"/>
</dbReference>
<dbReference type="GO" id="GO:0043565">
    <property type="term" value="F:sequence-specific DNA binding"/>
    <property type="evidence" value="ECO:0007669"/>
    <property type="project" value="InterPro"/>
</dbReference>
<dbReference type="InterPro" id="IPR018060">
    <property type="entry name" value="HTH_AraC"/>
</dbReference>
<dbReference type="PROSITE" id="PS01124">
    <property type="entry name" value="HTH_ARAC_FAMILY_2"/>
    <property type="match status" value="1"/>
</dbReference>
<dbReference type="Proteomes" id="UP000006786">
    <property type="component" value="Unassembled WGS sequence"/>
</dbReference>
<keyword evidence="3" id="KW-0804">Transcription</keyword>
<dbReference type="Pfam" id="PF12833">
    <property type="entry name" value="HTH_18"/>
    <property type="match status" value="1"/>
</dbReference>
<keyword evidence="1" id="KW-0805">Transcription regulation</keyword>
<evidence type="ECO:0000256" key="2">
    <source>
        <dbReference type="ARBA" id="ARBA00023125"/>
    </source>
</evidence>
<accession>K2M4G1</accession>
<name>K2M4G1_9HYPH</name>
<keyword evidence="6" id="KW-1185">Reference proteome</keyword>
<dbReference type="InterPro" id="IPR050204">
    <property type="entry name" value="AraC_XylS_family_regulators"/>
</dbReference>
<protein>
    <submittedName>
        <fullName evidence="5">AraC type helix-turn-helix-domain containing protein</fullName>
    </submittedName>
</protein>
<evidence type="ECO:0000313" key="5">
    <source>
        <dbReference type="EMBL" id="EKF16951.1"/>
    </source>
</evidence>
<dbReference type="SMART" id="SM00342">
    <property type="entry name" value="HTH_ARAC"/>
    <property type="match status" value="1"/>
</dbReference>
<reference evidence="5" key="1">
    <citation type="journal article" date="2012" name="J. Bacteriol.">
        <title>Genome Sequence of Nitratireductor pacificus Type Strain pht-3B.</title>
        <authorList>
            <person name="Lai Q."/>
            <person name="Li G."/>
            <person name="Shao Z."/>
        </authorList>
    </citation>
    <scope>NUCLEOTIDE SEQUENCE [LARGE SCALE GENOMIC DNA]</scope>
    <source>
        <strain evidence="5">Pht-3B</strain>
    </source>
</reference>
<dbReference type="PROSITE" id="PS00041">
    <property type="entry name" value="HTH_ARAC_FAMILY_1"/>
    <property type="match status" value="1"/>
</dbReference>
<proteinExistence type="predicted"/>
<dbReference type="PRINTS" id="PR00032">
    <property type="entry name" value="HTHARAC"/>
</dbReference>
<sequence length="324" mass="36921">MLSDAEAVTASFSADDLPEHHRDEFIREFYGRIQMRLQVSPDQEIPLKFNANTLILPEMMCTIASVSPMTWERTSELMADGNDDIILSWNRGGYRFTVPGRGDFETRPGTAAILPLDRRFSISTADSRWTMALQFKRALLAPLVRNLDDMRLDGIGRDHPAHRLLFDYLWSVLHMGRQSPARMTPLIARHVADILALSFGSIRPEEALPGIRAARLAAIKQHIARNLHDPRLNAEQAARRFGISARYVRQLFADEQTSFSDYVTEQRLASVHTCLTDRRQVLRRVADIAFETGFTEPSTFYRQFRLRYGMTPTEVRLRAATGEG</sequence>
<evidence type="ECO:0000259" key="4">
    <source>
        <dbReference type="PROSITE" id="PS01124"/>
    </source>
</evidence>
<dbReference type="AlphaFoldDB" id="K2M4G1"/>
<evidence type="ECO:0000313" key="6">
    <source>
        <dbReference type="Proteomes" id="UP000006786"/>
    </source>
</evidence>
<feature type="domain" description="HTH araC/xylS-type" evidence="4">
    <location>
        <begin position="217"/>
        <end position="318"/>
    </location>
</feature>
<dbReference type="SUPFAM" id="SSF46689">
    <property type="entry name" value="Homeodomain-like"/>
    <property type="match status" value="1"/>
</dbReference>
<dbReference type="InterPro" id="IPR020449">
    <property type="entry name" value="Tscrpt_reg_AraC-type_HTH"/>
</dbReference>
<dbReference type="InterPro" id="IPR035418">
    <property type="entry name" value="AraC-bd_2"/>
</dbReference>
<keyword evidence="2" id="KW-0238">DNA-binding</keyword>
<dbReference type="InterPro" id="IPR018062">
    <property type="entry name" value="HTH_AraC-typ_CS"/>
</dbReference>
<dbReference type="eggNOG" id="COG2207">
    <property type="taxonomic scope" value="Bacteria"/>
</dbReference>
<dbReference type="STRING" id="391937.NA2_20432"/>
<evidence type="ECO:0000256" key="3">
    <source>
        <dbReference type="ARBA" id="ARBA00023163"/>
    </source>
</evidence>
<dbReference type="PANTHER" id="PTHR46796:SF6">
    <property type="entry name" value="ARAC SUBFAMILY"/>
    <property type="match status" value="1"/>
</dbReference>
<dbReference type="InterPro" id="IPR009057">
    <property type="entry name" value="Homeodomain-like_sf"/>
</dbReference>
<dbReference type="PATRIC" id="fig|391937.3.peg.4187"/>
<organism evidence="5 6">
    <name type="scientific">Nitratireductor pacificus pht-3B</name>
    <dbReference type="NCBI Taxonomy" id="391937"/>
    <lineage>
        <taxon>Bacteria</taxon>
        <taxon>Pseudomonadati</taxon>
        <taxon>Pseudomonadota</taxon>
        <taxon>Alphaproteobacteria</taxon>
        <taxon>Hyphomicrobiales</taxon>
        <taxon>Phyllobacteriaceae</taxon>
        <taxon>Nitratireductor</taxon>
    </lineage>
</organism>